<dbReference type="SUPFAM" id="SSF88659">
    <property type="entry name" value="Sigma3 and sigma4 domains of RNA polymerase sigma factors"/>
    <property type="match status" value="1"/>
</dbReference>
<accession>A0ABS1D884</accession>
<organism evidence="3 4">
    <name type="scientific">Rhodovibrio sodomensis</name>
    <dbReference type="NCBI Taxonomy" id="1088"/>
    <lineage>
        <taxon>Bacteria</taxon>
        <taxon>Pseudomonadati</taxon>
        <taxon>Pseudomonadota</taxon>
        <taxon>Alphaproteobacteria</taxon>
        <taxon>Rhodospirillales</taxon>
        <taxon>Rhodovibrionaceae</taxon>
        <taxon>Rhodovibrio</taxon>
    </lineage>
</organism>
<dbReference type="Gene3D" id="1.20.140.160">
    <property type="match status" value="1"/>
</dbReference>
<feature type="region of interest" description="Disordered" evidence="2">
    <location>
        <begin position="168"/>
        <end position="196"/>
    </location>
</feature>
<dbReference type="PANTHER" id="PTHR30376">
    <property type="entry name" value="SIGMA FACTOR RPOH HEAT SHOCK RELATED"/>
    <property type="match status" value="1"/>
</dbReference>
<evidence type="ECO:0000256" key="1">
    <source>
        <dbReference type="ARBA" id="ARBA00007788"/>
    </source>
</evidence>
<dbReference type="InterPro" id="IPR050813">
    <property type="entry name" value="Sigma-70_Factor"/>
</dbReference>
<dbReference type="Gene3D" id="1.20.120.1810">
    <property type="match status" value="1"/>
</dbReference>
<dbReference type="SUPFAM" id="SSF88946">
    <property type="entry name" value="Sigma2 domain of RNA polymerase sigma factors"/>
    <property type="match status" value="1"/>
</dbReference>
<keyword evidence="4" id="KW-1185">Reference proteome</keyword>
<reference evidence="3 4" key="1">
    <citation type="journal article" date="2020" name="Microorganisms">
        <title>Osmotic Adaptation and Compatible Solute Biosynthesis of Phototrophic Bacteria as Revealed from Genome Analyses.</title>
        <authorList>
            <person name="Imhoff J.F."/>
            <person name="Rahn T."/>
            <person name="Kunzel S."/>
            <person name="Keller A."/>
            <person name="Neulinger S.C."/>
        </authorList>
    </citation>
    <scope>NUCLEOTIDE SEQUENCE [LARGE SCALE GENOMIC DNA]</scope>
    <source>
        <strain evidence="3 4">DSM 9895</strain>
    </source>
</reference>
<protein>
    <recommendedName>
        <fullName evidence="5">RNA polymerase sigma-70 region 4 domain-containing protein</fullName>
    </recommendedName>
</protein>
<evidence type="ECO:0000313" key="3">
    <source>
        <dbReference type="EMBL" id="MBK1666449.1"/>
    </source>
</evidence>
<dbReference type="InterPro" id="IPR014284">
    <property type="entry name" value="RNA_pol_sigma-70_dom"/>
</dbReference>
<evidence type="ECO:0000313" key="4">
    <source>
        <dbReference type="Proteomes" id="UP001296873"/>
    </source>
</evidence>
<feature type="region of interest" description="Disordered" evidence="2">
    <location>
        <begin position="112"/>
        <end position="143"/>
    </location>
</feature>
<dbReference type="Proteomes" id="UP001296873">
    <property type="component" value="Unassembled WGS sequence"/>
</dbReference>
<feature type="compositionally biased region" description="Low complexity" evidence="2">
    <location>
        <begin position="112"/>
        <end position="132"/>
    </location>
</feature>
<dbReference type="EMBL" id="NRRL01000001">
    <property type="protein sequence ID" value="MBK1666449.1"/>
    <property type="molecule type" value="Genomic_DNA"/>
</dbReference>
<name>A0ABS1D884_9PROT</name>
<evidence type="ECO:0000256" key="2">
    <source>
        <dbReference type="SAM" id="MobiDB-lite"/>
    </source>
</evidence>
<dbReference type="PANTHER" id="PTHR30376:SF3">
    <property type="entry name" value="RNA POLYMERASE SIGMA FACTOR RPOH"/>
    <property type="match status" value="1"/>
</dbReference>
<feature type="compositionally biased region" description="Basic and acidic residues" evidence="2">
    <location>
        <begin position="133"/>
        <end position="142"/>
    </location>
</feature>
<gene>
    <name evidence="3" type="ORF">CKO28_00145</name>
</gene>
<comment type="caution">
    <text evidence="3">The sequence shown here is derived from an EMBL/GenBank/DDBJ whole genome shotgun (WGS) entry which is preliminary data.</text>
</comment>
<proteinExistence type="inferred from homology"/>
<evidence type="ECO:0008006" key="5">
    <source>
        <dbReference type="Google" id="ProtNLM"/>
    </source>
</evidence>
<comment type="similarity">
    <text evidence="1">Belongs to the sigma-70 factor family.</text>
</comment>
<dbReference type="InterPro" id="IPR013324">
    <property type="entry name" value="RNA_pol_sigma_r3/r4-like"/>
</dbReference>
<dbReference type="InterPro" id="IPR013325">
    <property type="entry name" value="RNA_pol_sigma_r2"/>
</dbReference>
<sequence length="476" mass="53218">MKEAVFHRPTPVQPGALLVNREERRRTRVSSHGAKPETTRRDVMTIQLADHDPLHELRTAHAEGATLIEGACRALVSYQRALALAIEHRLDFPDIEIADTAYVLDYETDLPAPDADAPVQPVAPEAAPAASPEQDRTPDTRAFDSLPASIRDEVARIAGKSAAQLKAETSALTARPRLTSAPRPGQRKRRRQMLTPEQEAELIRCWQDDRDADARAELLDRFEPLIRRMVEESGGASWDYKKDLLQEARLALIESLDKVDPAAGRISAFCRNAIKHAIHRFMMDQSGTTRVGTNLSDKRVYFNFSRLRRQWESRFQKDLNDQGRLWIAHQLGVSVETVARMEPRLKRNDVPIDTLGEDPAGHVEGGINSRGVDALIEALTDPAGTPESQLGAQQAERLRLDMCGRAIEQLPEITRDILRLRFAEDGKVSYAEIGARLAAMSGRRMTRKQVRKYEEEALSLVAATIARAGYEVRDLA</sequence>
<dbReference type="NCBIfam" id="TIGR02937">
    <property type="entry name" value="sigma70-ECF"/>
    <property type="match status" value="1"/>
</dbReference>